<evidence type="ECO:0000259" key="1">
    <source>
        <dbReference type="PROSITE" id="PS50011"/>
    </source>
</evidence>
<evidence type="ECO:0000313" key="3">
    <source>
        <dbReference type="EnsemblMetazoa" id="ISCW021528-PA"/>
    </source>
</evidence>
<dbReference type="EMBL" id="ABJB010194799">
    <property type="status" value="NOT_ANNOTATED_CDS"/>
    <property type="molecule type" value="Genomic_DNA"/>
</dbReference>
<proteinExistence type="predicted"/>
<reference evidence="3" key="2">
    <citation type="submission" date="2020-05" db="UniProtKB">
        <authorList>
            <consortium name="EnsemblMetazoa"/>
        </authorList>
    </citation>
    <scope>IDENTIFICATION</scope>
    <source>
        <strain evidence="3">wikel</strain>
    </source>
</reference>
<dbReference type="GO" id="GO:0005524">
    <property type="term" value="F:ATP binding"/>
    <property type="evidence" value="ECO:0007669"/>
    <property type="project" value="InterPro"/>
</dbReference>
<dbReference type="PANTHER" id="PTHR24347">
    <property type="entry name" value="SERINE/THREONINE-PROTEIN KINASE"/>
    <property type="match status" value="1"/>
</dbReference>
<dbReference type="SUPFAM" id="SSF56112">
    <property type="entry name" value="Protein kinase-like (PK-like)"/>
    <property type="match status" value="1"/>
</dbReference>
<dbReference type="InParanoid" id="B7Q4B9"/>
<gene>
    <name evidence="2" type="ORF">IscW_ISCW021528</name>
</gene>
<dbReference type="Proteomes" id="UP000001555">
    <property type="component" value="Unassembled WGS sequence"/>
</dbReference>
<reference evidence="2 4" key="1">
    <citation type="submission" date="2008-03" db="EMBL/GenBank/DDBJ databases">
        <title>Annotation of Ixodes scapularis.</title>
        <authorList>
            <consortium name="Ixodes scapularis Genome Project Consortium"/>
            <person name="Caler E."/>
            <person name="Hannick L.I."/>
            <person name="Bidwell S."/>
            <person name="Joardar V."/>
            <person name="Thiagarajan M."/>
            <person name="Amedeo P."/>
            <person name="Galinsky K.J."/>
            <person name="Schobel S."/>
            <person name="Inman J."/>
            <person name="Hostetler J."/>
            <person name="Miller J."/>
            <person name="Hammond M."/>
            <person name="Megy K."/>
            <person name="Lawson D."/>
            <person name="Kodira C."/>
            <person name="Sutton G."/>
            <person name="Meyer J."/>
            <person name="Hill C.A."/>
            <person name="Birren B."/>
            <person name="Nene V."/>
            <person name="Collins F."/>
            <person name="Alarcon-Chaidez F."/>
            <person name="Wikel S."/>
            <person name="Strausberg R."/>
        </authorList>
    </citation>
    <scope>NUCLEOTIDE SEQUENCE [LARGE SCALE GENOMIC DNA]</scope>
    <source>
        <strain evidence="4">Wikel</strain>
        <strain evidence="2">Wikel colony</strain>
    </source>
</reference>
<accession>B7Q4B9</accession>
<feature type="domain" description="Protein kinase" evidence="1">
    <location>
        <begin position="1"/>
        <end position="101"/>
    </location>
</feature>
<feature type="non-terminal residue" evidence="2">
    <location>
        <position position="1"/>
    </location>
</feature>
<dbReference type="PaxDb" id="6945-B7Q4B9"/>
<organism>
    <name type="scientific">Ixodes scapularis</name>
    <name type="common">Black-legged tick</name>
    <name type="synonym">Deer tick</name>
    <dbReference type="NCBI Taxonomy" id="6945"/>
    <lineage>
        <taxon>Eukaryota</taxon>
        <taxon>Metazoa</taxon>
        <taxon>Ecdysozoa</taxon>
        <taxon>Arthropoda</taxon>
        <taxon>Chelicerata</taxon>
        <taxon>Arachnida</taxon>
        <taxon>Acari</taxon>
        <taxon>Parasitiformes</taxon>
        <taxon>Ixodida</taxon>
        <taxon>Ixodoidea</taxon>
        <taxon>Ixodidae</taxon>
        <taxon>Ixodinae</taxon>
        <taxon>Ixodes</taxon>
    </lineage>
</organism>
<dbReference type="VEuPathDB" id="VectorBase:ISCW021528"/>
<sequence length="101" mass="11880">KMISGQYQPCSVVEHECQILRGLHHRGLLELLECYRTPTSCILVFPFVDGLRLFEHVCLRWASYSEHSICIYIRQLLNALDYLHMHGIVHLDIKVRFCSYC</sequence>
<dbReference type="InterPro" id="IPR011009">
    <property type="entry name" value="Kinase-like_dom_sf"/>
</dbReference>
<dbReference type="GO" id="GO:0004672">
    <property type="term" value="F:protein kinase activity"/>
    <property type="evidence" value="ECO:0007669"/>
    <property type="project" value="InterPro"/>
</dbReference>
<dbReference type="EMBL" id="DS854657">
    <property type="protein sequence ID" value="EEC13691.1"/>
    <property type="molecule type" value="Genomic_DNA"/>
</dbReference>
<evidence type="ECO:0000313" key="2">
    <source>
        <dbReference type="EMBL" id="EEC13691.1"/>
    </source>
</evidence>
<dbReference type="InterPro" id="IPR000719">
    <property type="entry name" value="Prot_kinase_dom"/>
</dbReference>
<evidence type="ECO:0000313" key="4">
    <source>
        <dbReference type="Proteomes" id="UP000001555"/>
    </source>
</evidence>
<name>B7Q4B9_IXOSC</name>
<dbReference type="AlphaFoldDB" id="B7Q4B9"/>
<keyword evidence="4" id="KW-1185">Reference proteome</keyword>
<dbReference type="VEuPathDB" id="VectorBase:ISCI021528"/>
<dbReference type="STRING" id="6945.B7Q4B9"/>
<dbReference type="OrthoDB" id="10256089at2759"/>
<dbReference type="Pfam" id="PF00069">
    <property type="entry name" value="Pkinase"/>
    <property type="match status" value="1"/>
</dbReference>
<dbReference type="PROSITE" id="PS50011">
    <property type="entry name" value="PROTEIN_KINASE_DOM"/>
    <property type="match status" value="1"/>
</dbReference>
<dbReference type="EnsemblMetazoa" id="ISCW021528-RA">
    <property type="protein sequence ID" value="ISCW021528-PA"/>
    <property type="gene ID" value="ISCW021528"/>
</dbReference>
<dbReference type="HOGENOM" id="CLU_2298687_0_0_1"/>
<dbReference type="Gene3D" id="1.10.510.10">
    <property type="entry name" value="Transferase(Phosphotransferase) domain 1"/>
    <property type="match status" value="1"/>
</dbReference>
<dbReference type="VEuPathDB" id="VectorBase:ISCP_007568"/>
<protein>
    <recommendedName>
        <fullName evidence="1">Protein kinase domain-containing protein</fullName>
    </recommendedName>
</protein>